<dbReference type="EMBL" id="RBKV01000001">
    <property type="protein sequence ID" value="RKR95422.1"/>
    <property type="molecule type" value="Genomic_DNA"/>
</dbReference>
<gene>
    <name evidence="2" type="ORF">CSW57_07765</name>
    <name evidence="3" type="ORF">DFJ75_2242</name>
    <name evidence="1" type="ORF">R4198_19575</name>
</gene>
<dbReference type="SUPFAM" id="SSF54637">
    <property type="entry name" value="Thioesterase/thiol ester dehydrase-isomerase"/>
    <property type="match status" value="1"/>
</dbReference>
<dbReference type="InterPro" id="IPR029069">
    <property type="entry name" value="HotDog_dom_sf"/>
</dbReference>
<reference evidence="1 6" key="3">
    <citation type="submission" date="2023-10" db="EMBL/GenBank/DDBJ databases">
        <title>Development of a sustainable strategy for remediation of hydrocarbon-contaminated territories based on the waste exchange concept.</title>
        <authorList>
            <person name="Krivoruchko A."/>
        </authorList>
    </citation>
    <scope>NUCLEOTIDE SEQUENCE [LARGE SCALE GENOMIC DNA]</scope>
    <source>
        <strain evidence="1 6">IEGM 1236</strain>
    </source>
</reference>
<dbReference type="Proteomes" id="UP000274762">
    <property type="component" value="Unassembled WGS sequence"/>
</dbReference>
<dbReference type="EMBL" id="JAWLUM010000003">
    <property type="protein sequence ID" value="MDV7135905.1"/>
    <property type="molecule type" value="Genomic_DNA"/>
</dbReference>
<dbReference type="Pfam" id="PF14539">
    <property type="entry name" value="DUF4442"/>
    <property type="match status" value="1"/>
</dbReference>
<organism evidence="2 4">
    <name type="scientific">Williamsia marianensis</name>
    <dbReference type="NCBI Taxonomy" id="85044"/>
    <lineage>
        <taxon>Bacteria</taxon>
        <taxon>Bacillati</taxon>
        <taxon>Actinomycetota</taxon>
        <taxon>Actinomycetes</taxon>
        <taxon>Mycobacteriales</taxon>
        <taxon>Nocardiaceae</taxon>
        <taxon>Williamsia</taxon>
    </lineage>
</organism>
<reference evidence="2 4" key="1">
    <citation type="submission" date="2017-10" db="EMBL/GenBank/DDBJ databases">
        <title>The draft genome sequence of Williamsia sp. BULT 1.1 isolated from the semi-arid grassland soils from South Africa.</title>
        <authorList>
            <person name="Kabwe M.H."/>
            <person name="Govender N."/>
            <person name="Mutseka Lunga P."/>
            <person name="Vikram S."/>
            <person name="Makhalanyane T.P."/>
        </authorList>
    </citation>
    <scope>NUCLEOTIDE SEQUENCE [LARGE SCALE GENOMIC DNA]</scope>
    <source>
        <strain evidence="2 4">BULT 1.1</strain>
    </source>
</reference>
<keyword evidence="6" id="KW-1185">Reference proteome</keyword>
<dbReference type="InterPro" id="IPR027961">
    <property type="entry name" value="DUF4442"/>
</dbReference>
<comment type="caution">
    <text evidence="2">The sequence shown here is derived from an EMBL/GenBank/DDBJ whole genome shotgun (WGS) entry which is preliminary data.</text>
</comment>
<dbReference type="RefSeq" id="WP_062798237.1">
    <property type="nucleotide sequence ID" value="NZ_CBCRXS010000002.1"/>
</dbReference>
<accession>A0A2G3PNZ0</accession>
<proteinExistence type="predicted"/>
<reference evidence="3 5" key="2">
    <citation type="submission" date="2018-10" db="EMBL/GenBank/DDBJ databases">
        <title>Sequencing the genomes of 1000 actinobacteria strains.</title>
        <authorList>
            <person name="Klenk H.-P."/>
        </authorList>
    </citation>
    <scope>NUCLEOTIDE SEQUENCE [LARGE SCALE GENOMIC DNA]</scope>
    <source>
        <strain evidence="3 5">DSM 44343</strain>
    </source>
</reference>
<evidence type="ECO:0000313" key="2">
    <source>
        <dbReference type="EMBL" id="PHV67568.1"/>
    </source>
</evidence>
<evidence type="ECO:0000313" key="5">
    <source>
        <dbReference type="Proteomes" id="UP000274762"/>
    </source>
</evidence>
<name>A0A2G3PNZ0_WILMA</name>
<evidence type="ECO:0000313" key="1">
    <source>
        <dbReference type="EMBL" id="MDV7135905.1"/>
    </source>
</evidence>
<dbReference type="OrthoDB" id="196313at2"/>
<evidence type="ECO:0000313" key="3">
    <source>
        <dbReference type="EMBL" id="RKR95422.1"/>
    </source>
</evidence>
<dbReference type="Proteomes" id="UP000225108">
    <property type="component" value="Unassembled WGS sequence"/>
</dbReference>
<dbReference type="AlphaFoldDB" id="A0A2G3PNZ0"/>
<evidence type="ECO:0000313" key="4">
    <source>
        <dbReference type="Proteomes" id="UP000225108"/>
    </source>
</evidence>
<accession>A0A495K4U5</accession>
<dbReference type="Proteomes" id="UP001185792">
    <property type="component" value="Unassembled WGS sequence"/>
</dbReference>
<dbReference type="Gene3D" id="3.10.129.10">
    <property type="entry name" value="Hotdog Thioesterase"/>
    <property type="match status" value="1"/>
</dbReference>
<dbReference type="EMBL" id="PEBD01000005">
    <property type="protein sequence ID" value="PHV67568.1"/>
    <property type="molecule type" value="Genomic_DNA"/>
</dbReference>
<sequence length="176" mass="18365">MSTSTTVPVGSFGAAFGNIDYADPDFEALRSRSDEIVPFGKHVGTTITVLTPEHAIVEIGGEASGLNHMGTVHAGAIYTAADIAGAAAFVGAAATKLNTIERLVLKSATASYRKPAMGVLRTVATVDERELRVITSSVSTGRHEISAKAVVLNADDVTVAKFTFEYVCDVVHGEVV</sequence>
<protein>
    <submittedName>
        <fullName evidence="3">Acyl-coenzyme A thioesterase PaaI-like protein</fullName>
    </submittedName>
    <submittedName>
        <fullName evidence="2">DUF4442 domain-containing protein</fullName>
    </submittedName>
    <submittedName>
        <fullName evidence="1">YiiD C-terminal domain-containing protein</fullName>
    </submittedName>
</protein>
<evidence type="ECO:0000313" key="6">
    <source>
        <dbReference type="Proteomes" id="UP001185792"/>
    </source>
</evidence>